<feature type="domain" description="Peptidase M16 C-terminal" evidence="3">
    <location>
        <begin position="210"/>
        <end position="387"/>
    </location>
</feature>
<dbReference type="GO" id="GO:0046872">
    <property type="term" value="F:metal ion binding"/>
    <property type="evidence" value="ECO:0007669"/>
    <property type="project" value="InterPro"/>
</dbReference>
<organism evidence="4">
    <name type="scientific">Desulfobacca acetoxidans</name>
    <dbReference type="NCBI Taxonomy" id="60893"/>
    <lineage>
        <taxon>Bacteria</taxon>
        <taxon>Pseudomonadati</taxon>
        <taxon>Thermodesulfobacteriota</taxon>
        <taxon>Desulfobaccia</taxon>
        <taxon>Desulfobaccales</taxon>
        <taxon>Desulfobaccaceae</taxon>
        <taxon>Desulfobacca</taxon>
    </lineage>
</organism>
<dbReference type="Pfam" id="PF00675">
    <property type="entry name" value="Peptidase_M16"/>
    <property type="match status" value="1"/>
</dbReference>
<dbReference type="InterPro" id="IPR007863">
    <property type="entry name" value="Peptidase_M16_C"/>
</dbReference>
<dbReference type="PANTHER" id="PTHR11851:SF49">
    <property type="entry name" value="MITOCHONDRIAL-PROCESSING PEPTIDASE SUBUNIT ALPHA"/>
    <property type="match status" value="1"/>
</dbReference>
<evidence type="ECO:0000313" key="4">
    <source>
        <dbReference type="EMBL" id="HGS05767.1"/>
    </source>
</evidence>
<dbReference type="PANTHER" id="PTHR11851">
    <property type="entry name" value="METALLOPROTEASE"/>
    <property type="match status" value="1"/>
</dbReference>
<dbReference type="SUPFAM" id="SSF63411">
    <property type="entry name" value="LuxS/MPP-like metallohydrolase"/>
    <property type="match status" value="2"/>
</dbReference>
<name>A0A7V4G9I1_9BACT</name>
<evidence type="ECO:0000259" key="2">
    <source>
        <dbReference type="Pfam" id="PF00675"/>
    </source>
</evidence>
<sequence length="471" mass="53695">MRARTSASPGAWRFFWVLVAWGCVWTAFLALPLRAADPPDPFSQVVEHRLKNGMLVLVLREPRAPLISHQVWYRVGSRNEQLGKTGLTHLTEHLMFKATEKYPAKEFSRLVQKAGGTDNAFTSKDYTAYFQNGPKTELKRWMEMEADRMRGLKVDEESFQTERKVVLEERRLRTEDDPVSFLVEETMATAFKAHPYQWPIIGWQHDLETVTREDFLRHYNTYYYPNNATLVVVGDVDPKEVVTLAEQIYGALPAGPSPPPVTAREPQQQGERRVVVAREAQLPYLLMVYHVPNWESPDCFPLELLVRILSKGRSSRLYHNLVYKDRLALEASADYDLDTADASLFVLSAQPLPGKTVGQLEQALETEIRKLQTELVSDKELAKAKNQTAAAFYMSMDSLFYRGMVLGKLATVARWQLVREFIPKIQAVTGEDIRRVARQYLVPTNRTVGILQPLTGARAKLPRPQAMGSHH</sequence>
<comment type="caution">
    <text evidence="4">The sequence shown here is derived from an EMBL/GenBank/DDBJ whole genome shotgun (WGS) entry which is preliminary data.</text>
</comment>
<dbReference type="Gene3D" id="3.30.830.10">
    <property type="entry name" value="Metalloenzyme, LuxS/M16 peptidase-like"/>
    <property type="match status" value="2"/>
</dbReference>
<dbReference type="InterPro" id="IPR011249">
    <property type="entry name" value="Metalloenz_LuxS/M16"/>
</dbReference>
<dbReference type="InterPro" id="IPR050361">
    <property type="entry name" value="MPP/UQCRC_Complex"/>
</dbReference>
<proteinExistence type="inferred from homology"/>
<evidence type="ECO:0000256" key="1">
    <source>
        <dbReference type="ARBA" id="ARBA00007261"/>
    </source>
</evidence>
<evidence type="ECO:0000259" key="3">
    <source>
        <dbReference type="Pfam" id="PF05193"/>
    </source>
</evidence>
<accession>A0A7V4G9I1</accession>
<feature type="domain" description="Peptidase M16 N-terminal" evidence="2">
    <location>
        <begin position="57"/>
        <end position="201"/>
    </location>
</feature>
<reference evidence="4" key="1">
    <citation type="journal article" date="2020" name="mSystems">
        <title>Genome- and Community-Level Interaction Insights into Carbon Utilization and Element Cycling Functions of Hydrothermarchaeota in Hydrothermal Sediment.</title>
        <authorList>
            <person name="Zhou Z."/>
            <person name="Liu Y."/>
            <person name="Xu W."/>
            <person name="Pan J."/>
            <person name="Luo Z.H."/>
            <person name="Li M."/>
        </authorList>
    </citation>
    <scope>NUCLEOTIDE SEQUENCE [LARGE SCALE GENOMIC DNA]</scope>
    <source>
        <strain evidence="4">SpSt-548</strain>
    </source>
</reference>
<gene>
    <name evidence="4" type="ORF">ENT08_08555</name>
</gene>
<dbReference type="Pfam" id="PF05193">
    <property type="entry name" value="Peptidase_M16_C"/>
    <property type="match status" value="1"/>
</dbReference>
<dbReference type="AlphaFoldDB" id="A0A7V4G9I1"/>
<dbReference type="InterPro" id="IPR011765">
    <property type="entry name" value="Pept_M16_N"/>
</dbReference>
<protein>
    <submittedName>
        <fullName evidence="4">Insulinase family protein</fullName>
    </submittedName>
</protein>
<dbReference type="EMBL" id="DSXI01000505">
    <property type="protein sequence ID" value="HGS05767.1"/>
    <property type="molecule type" value="Genomic_DNA"/>
</dbReference>
<comment type="similarity">
    <text evidence="1">Belongs to the peptidase M16 family.</text>
</comment>